<keyword evidence="3 11" id="KW-0813">Transport</keyword>
<feature type="transmembrane region" description="Helical" evidence="11">
    <location>
        <begin position="77"/>
        <end position="101"/>
    </location>
</feature>
<evidence type="ECO:0000313" key="14">
    <source>
        <dbReference type="Proteomes" id="UP000318704"/>
    </source>
</evidence>
<evidence type="ECO:0000256" key="12">
    <source>
        <dbReference type="RuleBase" id="RU000483"/>
    </source>
</evidence>
<dbReference type="NCBIfam" id="NF004481">
    <property type="entry name" value="PRK05815.2-3"/>
    <property type="match status" value="1"/>
</dbReference>
<organism evidence="13 14">
    <name type="scientific">Gimesia aquarii</name>
    <dbReference type="NCBI Taxonomy" id="2527964"/>
    <lineage>
        <taxon>Bacteria</taxon>
        <taxon>Pseudomonadati</taxon>
        <taxon>Planctomycetota</taxon>
        <taxon>Planctomycetia</taxon>
        <taxon>Planctomycetales</taxon>
        <taxon>Planctomycetaceae</taxon>
        <taxon>Gimesia</taxon>
    </lineage>
</organism>
<dbReference type="HAMAP" id="MF_01393">
    <property type="entry name" value="ATP_synth_a_bact"/>
    <property type="match status" value="1"/>
</dbReference>
<accession>A0A517VVZ2</accession>
<name>A0A517VVZ2_9PLAN</name>
<sequence>MTMFPDEPIWQWEFIILNRTIIYTWVVMSILVCISWLVTRNLSSSTKISCGQNLLEVLVTGLRNQIREVSQQDPGSYLPFIGTLFLFIVVSNILAIVPGYYAPTSSLSTTAALATCVFIAVPIYGIANQGVKGYLKQYISPSVLMLPFNIIGELSRTLALAVRLYGNMMSGAVIAAILLGFVPLFVPVLMQAFGLLTGVIQAYIFSVLAMVYIASATQVSDDSIRNNKVPEINSEQSRNDEN</sequence>
<dbReference type="CDD" id="cd00310">
    <property type="entry name" value="ATP-synt_Fo_a_6"/>
    <property type="match status" value="1"/>
</dbReference>
<dbReference type="GO" id="GO:0042777">
    <property type="term" value="P:proton motive force-driven plasma membrane ATP synthesis"/>
    <property type="evidence" value="ECO:0007669"/>
    <property type="project" value="TreeGrafter"/>
</dbReference>
<reference evidence="13 14" key="1">
    <citation type="submission" date="2019-03" db="EMBL/GenBank/DDBJ databases">
        <title>Deep-cultivation of Planctomycetes and their phenomic and genomic characterization uncovers novel biology.</title>
        <authorList>
            <person name="Wiegand S."/>
            <person name="Jogler M."/>
            <person name="Boedeker C."/>
            <person name="Pinto D."/>
            <person name="Vollmers J."/>
            <person name="Rivas-Marin E."/>
            <person name="Kohn T."/>
            <person name="Peeters S.H."/>
            <person name="Heuer A."/>
            <person name="Rast P."/>
            <person name="Oberbeckmann S."/>
            <person name="Bunk B."/>
            <person name="Jeske O."/>
            <person name="Meyerdierks A."/>
            <person name="Storesund J.E."/>
            <person name="Kallscheuer N."/>
            <person name="Luecker S."/>
            <person name="Lage O.M."/>
            <person name="Pohl T."/>
            <person name="Merkel B.J."/>
            <person name="Hornburger P."/>
            <person name="Mueller R.-W."/>
            <person name="Bruemmer F."/>
            <person name="Labrenz M."/>
            <person name="Spormann A.M."/>
            <person name="Op den Camp H."/>
            <person name="Overmann J."/>
            <person name="Amann R."/>
            <person name="Jetten M.S.M."/>
            <person name="Mascher T."/>
            <person name="Medema M.H."/>
            <person name="Devos D.P."/>
            <person name="Kaster A.-K."/>
            <person name="Ovreas L."/>
            <person name="Rohde M."/>
            <person name="Galperin M.Y."/>
            <person name="Jogler C."/>
        </authorList>
    </citation>
    <scope>NUCLEOTIDE SEQUENCE [LARGE SCALE GENOMIC DNA]</scope>
    <source>
        <strain evidence="13 14">V144</strain>
    </source>
</reference>
<dbReference type="GO" id="GO:0005886">
    <property type="term" value="C:plasma membrane"/>
    <property type="evidence" value="ECO:0007669"/>
    <property type="project" value="UniProtKB-SubCell"/>
</dbReference>
<dbReference type="KEGG" id="gaw:V144x_26370"/>
<evidence type="ECO:0000256" key="10">
    <source>
        <dbReference type="ARBA" id="ARBA00023310"/>
    </source>
</evidence>
<keyword evidence="7 11" id="KW-1133">Transmembrane helix</keyword>
<dbReference type="AlphaFoldDB" id="A0A517VVZ2"/>
<dbReference type="InterPro" id="IPR045082">
    <property type="entry name" value="ATP_syn_F0_a_bact/chloroplast"/>
</dbReference>
<dbReference type="PANTHER" id="PTHR42823:SF3">
    <property type="entry name" value="ATP SYNTHASE SUBUNIT A, CHLOROPLASTIC"/>
    <property type="match status" value="1"/>
</dbReference>
<evidence type="ECO:0000256" key="4">
    <source>
        <dbReference type="ARBA" id="ARBA00022547"/>
    </source>
</evidence>
<keyword evidence="6 11" id="KW-0375">Hydrogen ion transport</keyword>
<dbReference type="InterPro" id="IPR023011">
    <property type="entry name" value="ATP_synth_F0_asu_AS"/>
</dbReference>
<evidence type="ECO:0000256" key="2">
    <source>
        <dbReference type="ARBA" id="ARBA00006810"/>
    </source>
</evidence>
<evidence type="ECO:0000256" key="8">
    <source>
        <dbReference type="ARBA" id="ARBA00023065"/>
    </source>
</evidence>
<feature type="transmembrane region" description="Helical" evidence="11">
    <location>
        <begin position="164"/>
        <end position="186"/>
    </location>
</feature>
<evidence type="ECO:0000256" key="5">
    <source>
        <dbReference type="ARBA" id="ARBA00022692"/>
    </source>
</evidence>
<keyword evidence="9 11" id="KW-0472">Membrane</keyword>
<dbReference type="InterPro" id="IPR017692">
    <property type="entry name" value="Alt_ATP_synth_F0_Asu"/>
</dbReference>
<comment type="function">
    <text evidence="11 12">Key component of the proton channel; it plays a direct role in the translocation of protons across the membrane.</text>
</comment>
<gene>
    <name evidence="13" type="primary">atpB_1</name>
    <name evidence="11" type="synonym">atpB</name>
    <name evidence="13" type="ORF">V144x_26370</name>
</gene>
<comment type="subcellular location">
    <subcellularLocation>
        <location evidence="11 12">Cell membrane</location>
        <topology evidence="11 12">Multi-pass membrane protein</topology>
    </subcellularLocation>
    <subcellularLocation>
        <location evidence="1">Membrane</location>
        <topology evidence="1">Multi-pass membrane protein</topology>
    </subcellularLocation>
</comment>
<dbReference type="EMBL" id="CP037920">
    <property type="protein sequence ID" value="QDT97166.1"/>
    <property type="molecule type" value="Genomic_DNA"/>
</dbReference>
<evidence type="ECO:0000256" key="9">
    <source>
        <dbReference type="ARBA" id="ARBA00023136"/>
    </source>
</evidence>
<dbReference type="SUPFAM" id="SSF81336">
    <property type="entry name" value="F1F0 ATP synthase subunit A"/>
    <property type="match status" value="1"/>
</dbReference>
<dbReference type="Gene3D" id="1.20.120.220">
    <property type="entry name" value="ATP synthase, F0 complex, subunit A"/>
    <property type="match status" value="1"/>
</dbReference>
<feature type="transmembrane region" description="Helical" evidence="11">
    <location>
        <begin position="20"/>
        <end position="39"/>
    </location>
</feature>
<dbReference type="NCBIfam" id="TIGR01131">
    <property type="entry name" value="ATP_synt_6_or_A"/>
    <property type="match status" value="1"/>
</dbReference>
<proteinExistence type="inferred from homology"/>
<dbReference type="RefSeq" id="WP_144985541.1">
    <property type="nucleotide sequence ID" value="NZ_CP037920.1"/>
</dbReference>
<dbReference type="GO" id="GO:0045259">
    <property type="term" value="C:proton-transporting ATP synthase complex"/>
    <property type="evidence" value="ECO:0007669"/>
    <property type="project" value="UniProtKB-KW"/>
</dbReference>
<dbReference type="GO" id="GO:0046933">
    <property type="term" value="F:proton-transporting ATP synthase activity, rotational mechanism"/>
    <property type="evidence" value="ECO:0007669"/>
    <property type="project" value="UniProtKB-UniRule"/>
</dbReference>
<dbReference type="InterPro" id="IPR035908">
    <property type="entry name" value="F0_ATP_A_sf"/>
</dbReference>
<feature type="transmembrane region" description="Helical" evidence="11">
    <location>
        <begin position="192"/>
        <end position="215"/>
    </location>
</feature>
<feature type="transmembrane region" description="Helical" evidence="11">
    <location>
        <begin position="107"/>
        <end position="127"/>
    </location>
</feature>
<dbReference type="PRINTS" id="PR00123">
    <property type="entry name" value="ATPASEA"/>
</dbReference>
<evidence type="ECO:0000313" key="13">
    <source>
        <dbReference type="EMBL" id="QDT97166.1"/>
    </source>
</evidence>
<dbReference type="PANTHER" id="PTHR42823">
    <property type="entry name" value="ATP SYNTHASE SUBUNIT A, CHLOROPLASTIC"/>
    <property type="match status" value="1"/>
</dbReference>
<keyword evidence="5 11" id="KW-0812">Transmembrane</keyword>
<comment type="similarity">
    <text evidence="2 11 12">Belongs to the ATPase A chain family.</text>
</comment>
<dbReference type="InterPro" id="IPR000568">
    <property type="entry name" value="ATP_synth_F0_asu"/>
</dbReference>
<keyword evidence="4 11" id="KW-0138">CF(0)</keyword>
<dbReference type="Pfam" id="PF00119">
    <property type="entry name" value="ATP-synt_A"/>
    <property type="match status" value="1"/>
</dbReference>
<evidence type="ECO:0000256" key="3">
    <source>
        <dbReference type="ARBA" id="ARBA00022448"/>
    </source>
</evidence>
<evidence type="ECO:0000256" key="7">
    <source>
        <dbReference type="ARBA" id="ARBA00022989"/>
    </source>
</evidence>
<keyword evidence="10 11" id="KW-0066">ATP synthesis</keyword>
<evidence type="ECO:0000256" key="6">
    <source>
        <dbReference type="ARBA" id="ARBA00022781"/>
    </source>
</evidence>
<evidence type="ECO:0000256" key="11">
    <source>
        <dbReference type="HAMAP-Rule" id="MF_01393"/>
    </source>
</evidence>
<keyword evidence="8 11" id="KW-0406">Ion transport</keyword>
<protein>
    <recommendedName>
        <fullName evidence="11 12">ATP synthase subunit a</fullName>
    </recommendedName>
    <alternativeName>
        <fullName evidence="11">ATP synthase F0 sector subunit a</fullName>
    </alternativeName>
    <alternativeName>
        <fullName evidence="11">F-ATPase subunit 6</fullName>
    </alternativeName>
</protein>
<dbReference type="Proteomes" id="UP000318704">
    <property type="component" value="Chromosome"/>
</dbReference>
<keyword evidence="11" id="KW-1003">Cell membrane</keyword>
<dbReference type="PROSITE" id="PS00449">
    <property type="entry name" value="ATPASE_A"/>
    <property type="match status" value="1"/>
</dbReference>
<evidence type="ECO:0000256" key="1">
    <source>
        <dbReference type="ARBA" id="ARBA00004141"/>
    </source>
</evidence>
<dbReference type="NCBIfam" id="TIGR03306">
    <property type="entry name" value="altF1_A"/>
    <property type="match status" value="1"/>
</dbReference>